<dbReference type="Pfam" id="PF03372">
    <property type="entry name" value="Exo_endo_phos"/>
    <property type="match status" value="1"/>
</dbReference>
<dbReference type="GO" id="GO:0003906">
    <property type="term" value="F:DNA-(apurinic or apyrimidinic site) endonuclease activity"/>
    <property type="evidence" value="ECO:0000318"/>
    <property type="project" value="GO_Central"/>
</dbReference>
<organism evidence="3 4">
    <name type="scientific">Daphnia pulex</name>
    <name type="common">Water flea</name>
    <dbReference type="NCBI Taxonomy" id="6669"/>
    <lineage>
        <taxon>Eukaryota</taxon>
        <taxon>Metazoa</taxon>
        <taxon>Ecdysozoa</taxon>
        <taxon>Arthropoda</taxon>
        <taxon>Crustacea</taxon>
        <taxon>Branchiopoda</taxon>
        <taxon>Diplostraca</taxon>
        <taxon>Cladocera</taxon>
        <taxon>Anomopoda</taxon>
        <taxon>Daphniidae</taxon>
        <taxon>Daphnia</taxon>
    </lineage>
</organism>
<dbReference type="PANTHER" id="PTHR46486">
    <property type="entry name" value="CCHC-TYPE DOMAIN-CONTAINING PROTEIN"/>
    <property type="match status" value="1"/>
</dbReference>
<feature type="domain" description="Endonuclease/exonuclease/phosphatase" evidence="2">
    <location>
        <begin position="287"/>
        <end position="407"/>
    </location>
</feature>
<reference evidence="3 4" key="1">
    <citation type="journal article" date="2011" name="Science">
        <title>The ecoresponsive genome of Daphnia pulex.</title>
        <authorList>
            <person name="Colbourne J.K."/>
            <person name="Pfrender M.E."/>
            <person name="Gilbert D."/>
            <person name="Thomas W.K."/>
            <person name="Tucker A."/>
            <person name="Oakley T.H."/>
            <person name="Tokishita S."/>
            <person name="Aerts A."/>
            <person name="Arnold G.J."/>
            <person name="Basu M.K."/>
            <person name="Bauer D.J."/>
            <person name="Caceres C.E."/>
            <person name="Carmel L."/>
            <person name="Casola C."/>
            <person name="Choi J.H."/>
            <person name="Detter J.C."/>
            <person name="Dong Q."/>
            <person name="Dusheyko S."/>
            <person name="Eads B.D."/>
            <person name="Frohlich T."/>
            <person name="Geiler-Samerotte K.A."/>
            <person name="Gerlach D."/>
            <person name="Hatcher P."/>
            <person name="Jogdeo S."/>
            <person name="Krijgsveld J."/>
            <person name="Kriventseva E.V."/>
            <person name="Kultz D."/>
            <person name="Laforsch C."/>
            <person name="Lindquist E."/>
            <person name="Lopez J."/>
            <person name="Manak J.R."/>
            <person name="Muller J."/>
            <person name="Pangilinan J."/>
            <person name="Patwardhan R.P."/>
            <person name="Pitluck S."/>
            <person name="Pritham E.J."/>
            <person name="Rechtsteiner A."/>
            <person name="Rho M."/>
            <person name="Rogozin I.B."/>
            <person name="Sakarya O."/>
            <person name="Salamov A."/>
            <person name="Schaack S."/>
            <person name="Shapiro H."/>
            <person name="Shiga Y."/>
            <person name="Skalitzky C."/>
            <person name="Smith Z."/>
            <person name="Souvorov A."/>
            <person name="Sung W."/>
            <person name="Tang Z."/>
            <person name="Tsuchiya D."/>
            <person name="Tu H."/>
            <person name="Vos H."/>
            <person name="Wang M."/>
            <person name="Wolf Y.I."/>
            <person name="Yamagata H."/>
            <person name="Yamada T."/>
            <person name="Ye Y."/>
            <person name="Shaw J.R."/>
            <person name="Andrews J."/>
            <person name="Crease T.J."/>
            <person name="Tang H."/>
            <person name="Lucas S.M."/>
            <person name="Robertson H.M."/>
            <person name="Bork P."/>
            <person name="Koonin E.V."/>
            <person name="Zdobnov E.M."/>
            <person name="Grigoriev I.V."/>
            <person name="Lynch M."/>
            <person name="Boore J.L."/>
        </authorList>
    </citation>
    <scope>NUCLEOTIDE SEQUENCE [LARGE SCALE GENOMIC DNA]</scope>
</reference>
<dbReference type="EMBL" id="GL732756">
    <property type="protein sequence ID" value="EFX65212.1"/>
    <property type="molecule type" value="Genomic_DNA"/>
</dbReference>
<evidence type="ECO:0000313" key="3">
    <source>
        <dbReference type="EMBL" id="EFX65212.1"/>
    </source>
</evidence>
<dbReference type="InterPro" id="IPR005135">
    <property type="entry name" value="Endo/exonuclease/phosphatase"/>
</dbReference>
<evidence type="ECO:0000256" key="1">
    <source>
        <dbReference type="SAM" id="MobiDB-lite"/>
    </source>
</evidence>
<dbReference type="PhylomeDB" id="E9HSS2"/>
<dbReference type="Gene3D" id="3.60.10.10">
    <property type="entry name" value="Endonuclease/exonuclease/phosphatase"/>
    <property type="match status" value="1"/>
</dbReference>
<dbReference type="GO" id="GO:0005634">
    <property type="term" value="C:nucleus"/>
    <property type="evidence" value="ECO:0000318"/>
    <property type="project" value="GO_Central"/>
</dbReference>
<dbReference type="HOGENOM" id="CLU_667755_0_0_1"/>
<dbReference type="PANTHER" id="PTHR46486:SF1">
    <property type="entry name" value="CCHC-TYPE DOMAIN-CONTAINING PROTEIN"/>
    <property type="match status" value="1"/>
</dbReference>
<evidence type="ECO:0000259" key="2">
    <source>
        <dbReference type="Pfam" id="PF03372"/>
    </source>
</evidence>
<name>E9HSS2_DAPPU</name>
<dbReference type="GO" id="GO:0008081">
    <property type="term" value="F:phosphoric diester hydrolase activity"/>
    <property type="evidence" value="ECO:0000318"/>
    <property type="project" value="GO_Central"/>
</dbReference>
<keyword evidence="4" id="KW-1185">Reference proteome</keyword>
<evidence type="ECO:0000313" key="4">
    <source>
        <dbReference type="Proteomes" id="UP000000305"/>
    </source>
</evidence>
<dbReference type="GO" id="GO:0008311">
    <property type="term" value="F:double-stranded DNA 3'-5' DNA exonuclease activity"/>
    <property type="evidence" value="ECO:0000318"/>
    <property type="project" value="GO_Central"/>
</dbReference>
<dbReference type="GO" id="GO:0006284">
    <property type="term" value="P:base-excision repair"/>
    <property type="evidence" value="ECO:0000318"/>
    <property type="project" value="GO_Central"/>
</dbReference>
<dbReference type="InterPro" id="IPR036691">
    <property type="entry name" value="Endo/exonu/phosph_ase_sf"/>
</dbReference>
<sequence>MSALWPNSVVLDFGNMFPKLHMRTVHGFVHTLRVDPEELLGLVARILNEFEGTDKAVVEGRKLTVVIRDSNVEEKFVRIAGIPQNLDLGVVQTRLREFGTVIDLRWEHYRAVEGDDVMYPFLATWMIVCMTVTNNIPSYVNIGSYRAIVKYEGKRSTCRLCDDESHFSNTCPKIRRNREAVVEKTAVSLKAVMKDVPSGENDTIEIDSETNDTETAETENERPVISTEIPPRQIPPLHSSPTVIQKTQFEQALPPVDTLDSLGPIPGTFESMDTDSRFNKYWGKSVERRQLLFNFCRDGDFDIVGLQEMAFHSCPIIEIRYHLFANMDPNKNGTAILLKHGLNHSLLLIDPDGRLVSIDLQSFTFIKFYAPSGQNEKEERNNFLRRTVPAYALTSRLPLLLVGDFNCVDDII</sequence>
<protein>
    <recommendedName>
        <fullName evidence="2">Endonuclease/exonuclease/phosphatase domain-containing protein</fullName>
    </recommendedName>
</protein>
<dbReference type="KEGG" id="dpx:DAPPUDRAFT_333422"/>
<dbReference type="Proteomes" id="UP000000305">
    <property type="component" value="Unassembled WGS sequence"/>
</dbReference>
<dbReference type="AlphaFoldDB" id="E9HSS2"/>
<dbReference type="OrthoDB" id="7762009at2759"/>
<dbReference type="SUPFAM" id="SSF56219">
    <property type="entry name" value="DNase I-like"/>
    <property type="match status" value="1"/>
</dbReference>
<accession>E9HSS2</accession>
<dbReference type="InParanoid" id="E9HSS2"/>
<proteinExistence type="predicted"/>
<feature type="region of interest" description="Disordered" evidence="1">
    <location>
        <begin position="199"/>
        <end position="238"/>
    </location>
</feature>
<gene>
    <name evidence="3" type="ORF">DAPPUDRAFT_333422</name>
</gene>
<feature type="compositionally biased region" description="Acidic residues" evidence="1">
    <location>
        <begin position="202"/>
        <end position="218"/>
    </location>
</feature>